<dbReference type="Proteomes" id="UP000249482">
    <property type="component" value="Unassembled WGS sequence"/>
</dbReference>
<dbReference type="EMBL" id="QKWZ01000533">
    <property type="protein sequence ID" value="PZT65010.1"/>
    <property type="molecule type" value="Genomic_DNA"/>
</dbReference>
<comment type="caution">
    <text evidence="1">The sequence shown here is derived from an EMBL/GenBank/DDBJ whole genome shotgun (WGS) entry which is preliminary data.</text>
</comment>
<evidence type="ECO:0000313" key="2">
    <source>
        <dbReference type="Proteomes" id="UP000249482"/>
    </source>
</evidence>
<sequence>MSWINCWREKTRKSSANCRPDKAFCRIWQSARSYIVTGLINFLTEILPHKLTSKLSPVHCIYIITFEFFYF</sequence>
<protein>
    <submittedName>
        <fullName evidence="1">Uncharacterized protein</fullName>
    </submittedName>
</protein>
<organism evidence="1 2">
    <name type="scientific">Escherichia coli</name>
    <dbReference type="NCBI Taxonomy" id="562"/>
    <lineage>
        <taxon>Bacteria</taxon>
        <taxon>Pseudomonadati</taxon>
        <taxon>Pseudomonadota</taxon>
        <taxon>Gammaproteobacteria</taxon>
        <taxon>Enterobacterales</taxon>
        <taxon>Enterobacteriaceae</taxon>
        <taxon>Escherichia</taxon>
    </lineage>
</organism>
<dbReference type="AlphaFoldDB" id="A0A0B1FZK6"/>
<reference evidence="1 2" key="1">
    <citation type="submission" date="2018-06" db="EMBL/GenBank/DDBJ databases">
        <title>Draft genome sequence of mcr-1-harboring Escherichia coli isolated from wound infection of a hospitalized patient, in Bolivia.</title>
        <authorList>
            <person name="Munoz M.E."/>
            <person name="Moura Q."/>
            <person name="Ventura P.R.M."/>
            <person name="Bustos L.R."/>
            <person name="Ovando B.G."/>
            <person name="Terrazas D.I.V."/>
            <person name="Yarhui N.B."/>
            <person name="Cerdeira L."/>
            <person name="Lincopan N."/>
        </authorList>
    </citation>
    <scope>NUCLEOTIDE SEQUENCE [LARGE SCALE GENOMIC DNA]</scope>
    <source>
        <strain evidence="1 2">EcMLT</strain>
    </source>
</reference>
<proteinExistence type="predicted"/>
<accession>A0A0B1FZK6</accession>
<gene>
    <name evidence="1" type="ORF">DNQ45_19235</name>
</gene>
<evidence type="ECO:0000313" key="1">
    <source>
        <dbReference type="EMBL" id="PZT65010.1"/>
    </source>
</evidence>
<name>A0A0B1FZK6_ECOLX</name>